<dbReference type="Proteomes" id="UP000326759">
    <property type="component" value="Unassembled WGS sequence"/>
</dbReference>
<proteinExistence type="inferred from homology"/>
<dbReference type="SUPFAM" id="SSF51556">
    <property type="entry name" value="Metallo-dependent hydrolases"/>
    <property type="match status" value="2"/>
</dbReference>
<feature type="non-terminal residue" evidence="2">
    <location>
        <position position="429"/>
    </location>
</feature>
<evidence type="ECO:0000313" key="2">
    <source>
        <dbReference type="EMBL" id="KAB7494975.1"/>
    </source>
</evidence>
<feature type="non-terminal residue" evidence="2">
    <location>
        <position position="1"/>
    </location>
</feature>
<dbReference type="GO" id="GO:0006208">
    <property type="term" value="P:pyrimidine nucleobase catabolic process"/>
    <property type="evidence" value="ECO:0007669"/>
    <property type="project" value="TreeGrafter"/>
</dbReference>
<dbReference type="EMBL" id="SEYY01023255">
    <property type="protein sequence ID" value="KAB7494975.1"/>
    <property type="molecule type" value="Genomic_DNA"/>
</dbReference>
<dbReference type="FunFam" id="3.20.20.140:FF:000174">
    <property type="entry name" value="Dihydropyrimidinase-related protein 2"/>
    <property type="match status" value="3"/>
</dbReference>
<evidence type="ECO:0000256" key="1">
    <source>
        <dbReference type="ARBA" id="ARBA00008829"/>
    </source>
</evidence>
<dbReference type="OrthoDB" id="10258955at2759"/>
<comment type="caution">
    <text evidence="2">The sequence shown here is derived from an EMBL/GenBank/DDBJ whole genome shotgun (WGS) entry which is preliminary data.</text>
</comment>
<name>A0A5N5SLK1_9CRUS</name>
<dbReference type="Gene3D" id="3.20.20.140">
    <property type="entry name" value="Metal-dependent hydrolases"/>
    <property type="match status" value="3"/>
</dbReference>
<keyword evidence="3" id="KW-1185">Reference proteome</keyword>
<dbReference type="PANTHER" id="PTHR11647">
    <property type="entry name" value="HYDRANTOINASE/DIHYDROPYRIMIDINASE FAMILY MEMBER"/>
    <property type="match status" value="1"/>
</dbReference>
<sequence length="429" mass="47262">DFALPQKEESLIEAYHKWRAWADPKVCCDYALHVGVTWWNNKVPQEMAQLTREHGVNSFKMFLAYKDLWQLNDEELLEAFKACKEIGALAQVHAENGDIIKENSKKLLALGITGPEGHEMSRPEEVEAEATMRACVLANQRKQGCVVFGEPIAASLGTDGTHYWHKCWRHAAAFVMGPPLRPDPTTPNYLMDLLAKYIMRCSQVGCPLYICKMSGKPAVEIASCKRRRGDVVFTETIAAAIGTDGTHYFNPCWSHAAAHVTSPPLRRDPTTKDFLINCLNTGDLQTTGTDNCTFSASQKAIGKDDFTKIPNGVNGVEDRMSVLWEKGVVSGKMDACRFVAGRIAVGSDADIVIWNPHATRGMEVHGTADFVISGGKVVVEDGELKCVAGAGKFVATLPFSPAVYSPYRKQRQDSRYSSIVVKSGSESHY</sequence>
<reference evidence="2 3" key="1">
    <citation type="journal article" date="2019" name="PLoS Biol.">
        <title>Sex chromosomes control vertical transmission of feminizing Wolbachia symbionts in an isopod.</title>
        <authorList>
            <person name="Becking T."/>
            <person name="Chebbi M.A."/>
            <person name="Giraud I."/>
            <person name="Moumen B."/>
            <person name="Laverre T."/>
            <person name="Caubet Y."/>
            <person name="Peccoud J."/>
            <person name="Gilbert C."/>
            <person name="Cordaux R."/>
        </authorList>
    </citation>
    <scope>NUCLEOTIDE SEQUENCE [LARGE SCALE GENOMIC DNA]</scope>
    <source>
        <strain evidence="2">ANa2</strain>
        <tissue evidence="2">Whole body excluding digestive tract and cuticle</tissue>
    </source>
</reference>
<accession>A0A5N5SLK1</accession>
<protein>
    <submittedName>
        <fullName evidence="2">Dihydropyrimidinase</fullName>
    </submittedName>
</protein>
<dbReference type="InterPro" id="IPR050378">
    <property type="entry name" value="Metallo-dep_Hydrolases_sf"/>
</dbReference>
<dbReference type="AlphaFoldDB" id="A0A5N5SLK1"/>
<comment type="similarity">
    <text evidence="1">Belongs to the metallo-dependent hydrolases superfamily. Hydantoinase/dihydropyrimidinase family.</text>
</comment>
<gene>
    <name evidence="2" type="primary">Dpys</name>
    <name evidence="2" type="ORF">Anas_07428</name>
</gene>
<dbReference type="GO" id="GO:0005829">
    <property type="term" value="C:cytosol"/>
    <property type="evidence" value="ECO:0007669"/>
    <property type="project" value="TreeGrafter"/>
</dbReference>
<organism evidence="2 3">
    <name type="scientific">Armadillidium nasatum</name>
    <dbReference type="NCBI Taxonomy" id="96803"/>
    <lineage>
        <taxon>Eukaryota</taxon>
        <taxon>Metazoa</taxon>
        <taxon>Ecdysozoa</taxon>
        <taxon>Arthropoda</taxon>
        <taxon>Crustacea</taxon>
        <taxon>Multicrustacea</taxon>
        <taxon>Malacostraca</taxon>
        <taxon>Eumalacostraca</taxon>
        <taxon>Peracarida</taxon>
        <taxon>Isopoda</taxon>
        <taxon>Oniscidea</taxon>
        <taxon>Crinocheta</taxon>
        <taxon>Armadillidiidae</taxon>
        <taxon>Armadillidium</taxon>
    </lineage>
</organism>
<dbReference type="InterPro" id="IPR011059">
    <property type="entry name" value="Metal-dep_hydrolase_composite"/>
</dbReference>
<evidence type="ECO:0000313" key="3">
    <source>
        <dbReference type="Proteomes" id="UP000326759"/>
    </source>
</evidence>
<dbReference type="PANTHER" id="PTHR11647:SF1">
    <property type="entry name" value="COLLAPSIN RESPONSE MEDIATOR PROTEIN"/>
    <property type="match status" value="1"/>
</dbReference>
<dbReference type="InterPro" id="IPR032466">
    <property type="entry name" value="Metal_Hydrolase"/>
</dbReference>
<dbReference type="GO" id="GO:0004157">
    <property type="term" value="F:dihydropyrimidinase activity"/>
    <property type="evidence" value="ECO:0007669"/>
    <property type="project" value="TreeGrafter"/>
</dbReference>
<dbReference type="SUPFAM" id="SSF51338">
    <property type="entry name" value="Composite domain of metallo-dependent hydrolases"/>
    <property type="match status" value="1"/>
</dbReference>